<reference evidence="1" key="1">
    <citation type="submission" date="2018-05" db="EMBL/GenBank/DDBJ databases">
        <authorList>
            <person name="Lanie J.A."/>
            <person name="Ng W.-L."/>
            <person name="Kazmierczak K.M."/>
            <person name="Andrzejewski T.M."/>
            <person name="Davidsen T.M."/>
            <person name="Wayne K.J."/>
            <person name="Tettelin H."/>
            <person name="Glass J.I."/>
            <person name="Rusch D."/>
            <person name="Podicherti R."/>
            <person name="Tsui H.-C.T."/>
            <person name="Winkler M.E."/>
        </authorList>
    </citation>
    <scope>NUCLEOTIDE SEQUENCE</scope>
</reference>
<name>A0A382YMM5_9ZZZZ</name>
<dbReference type="AlphaFoldDB" id="A0A382YMM5"/>
<feature type="non-terminal residue" evidence="1">
    <location>
        <position position="26"/>
    </location>
</feature>
<proteinExistence type="predicted"/>
<sequence length="26" mass="2808">MSSVFLPFFTNNLPINVITATAEAPI</sequence>
<dbReference type="EMBL" id="UINC01176570">
    <property type="protein sequence ID" value="SVD83758.1"/>
    <property type="molecule type" value="Genomic_DNA"/>
</dbReference>
<accession>A0A382YMM5</accession>
<organism evidence="1">
    <name type="scientific">marine metagenome</name>
    <dbReference type="NCBI Taxonomy" id="408172"/>
    <lineage>
        <taxon>unclassified sequences</taxon>
        <taxon>metagenomes</taxon>
        <taxon>ecological metagenomes</taxon>
    </lineage>
</organism>
<protein>
    <submittedName>
        <fullName evidence="1">Uncharacterized protein</fullName>
    </submittedName>
</protein>
<gene>
    <name evidence="1" type="ORF">METZ01_LOCUS436612</name>
</gene>
<evidence type="ECO:0000313" key="1">
    <source>
        <dbReference type="EMBL" id="SVD83758.1"/>
    </source>
</evidence>